<comment type="similarity">
    <text evidence="1">Belongs to the PPC synthetase family.</text>
</comment>
<accession>A0AAW2HNN5</accession>
<comment type="caution">
    <text evidence="3">The sequence shown here is derived from an EMBL/GenBank/DDBJ whole genome shotgun (WGS) entry which is preliminary data.</text>
</comment>
<sequence>MSNWEEFYSKSPKPDNYKEDVIKIERFVEQHSKRGQKIALVTSGGTTVPLEHNTVRFVDNFSAGTRGSASAEFFLQYEYAVIFLFRLKSLEPFVRHLMGHAFLDSLEIVDETKIKVKDSKIPDMMPVLMRYNAVKKSGCLLSISFTTLSDYLWLLRACCDSLSKCGNRALIFLAAAVSDFYIPTENLPAHKIQSREGPLNITLQLVPKILKPLVSTWVPKAFIVSFKLETDESLLISKAKDALKTYNHNLVIGNILNTRKYKVTIVTKDSYYDIGISPEESLKGIEIESRIVEDVSRRHEEFCRLSRK</sequence>
<dbReference type="InterPro" id="IPR035929">
    <property type="entry name" value="CoaB-like_sf"/>
</dbReference>
<dbReference type="GO" id="GO:0015937">
    <property type="term" value="P:coenzyme A biosynthetic process"/>
    <property type="evidence" value="ECO:0007669"/>
    <property type="project" value="UniProtKB-ARBA"/>
</dbReference>
<proteinExistence type="inferred from homology"/>
<name>A0AAW2HNN5_9NEOP</name>
<dbReference type="Pfam" id="PF04127">
    <property type="entry name" value="DFP"/>
    <property type="match status" value="1"/>
</dbReference>
<reference evidence="3" key="1">
    <citation type="journal article" date="2024" name="Gigascience">
        <title>Chromosome-level genome of the poultry shaft louse Menopon gallinae provides insight into the host-switching and adaptive evolution of parasitic lice.</title>
        <authorList>
            <person name="Xu Y."/>
            <person name="Ma L."/>
            <person name="Liu S."/>
            <person name="Liang Y."/>
            <person name="Liu Q."/>
            <person name="He Z."/>
            <person name="Tian L."/>
            <person name="Duan Y."/>
            <person name="Cai W."/>
            <person name="Li H."/>
            <person name="Song F."/>
        </authorList>
    </citation>
    <scope>NUCLEOTIDE SEQUENCE</scope>
    <source>
        <strain evidence="3">Cailab_2023a</strain>
    </source>
</reference>
<evidence type="ECO:0000313" key="3">
    <source>
        <dbReference type="EMBL" id="KAL0271076.1"/>
    </source>
</evidence>
<feature type="domain" description="DNA/pantothenate metabolism flavoprotein C-terminal" evidence="2">
    <location>
        <begin position="166"/>
        <end position="259"/>
    </location>
</feature>
<dbReference type="PANTHER" id="PTHR12290">
    <property type="entry name" value="CORNICHON-RELATED"/>
    <property type="match status" value="1"/>
</dbReference>
<evidence type="ECO:0000256" key="1">
    <source>
        <dbReference type="ARBA" id="ARBA00005703"/>
    </source>
</evidence>
<dbReference type="Gene3D" id="3.40.50.10300">
    <property type="entry name" value="CoaB-like"/>
    <property type="match status" value="1"/>
</dbReference>
<dbReference type="GO" id="GO:0003824">
    <property type="term" value="F:catalytic activity"/>
    <property type="evidence" value="ECO:0007669"/>
    <property type="project" value="UniProtKB-ARBA"/>
</dbReference>
<organism evidence="3">
    <name type="scientific">Menopon gallinae</name>
    <name type="common">poultry shaft louse</name>
    <dbReference type="NCBI Taxonomy" id="328185"/>
    <lineage>
        <taxon>Eukaryota</taxon>
        <taxon>Metazoa</taxon>
        <taxon>Ecdysozoa</taxon>
        <taxon>Arthropoda</taxon>
        <taxon>Hexapoda</taxon>
        <taxon>Insecta</taxon>
        <taxon>Pterygota</taxon>
        <taxon>Neoptera</taxon>
        <taxon>Paraneoptera</taxon>
        <taxon>Psocodea</taxon>
        <taxon>Troctomorpha</taxon>
        <taxon>Phthiraptera</taxon>
        <taxon>Amblycera</taxon>
        <taxon>Menoponidae</taxon>
        <taxon>Menopon</taxon>
    </lineage>
</organism>
<gene>
    <name evidence="3" type="ORF">PYX00_008293</name>
</gene>
<dbReference type="SUPFAM" id="SSF102645">
    <property type="entry name" value="CoaB-like"/>
    <property type="match status" value="1"/>
</dbReference>
<protein>
    <recommendedName>
        <fullName evidence="2">DNA/pantothenate metabolism flavoprotein C-terminal domain-containing protein</fullName>
    </recommendedName>
</protein>
<evidence type="ECO:0000259" key="2">
    <source>
        <dbReference type="Pfam" id="PF04127"/>
    </source>
</evidence>
<dbReference type="InterPro" id="IPR007085">
    <property type="entry name" value="DNA/pantothenate-metab_flavo_C"/>
</dbReference>
<dbReference type="EMBL" id="JARGDH010000004">
    <property type="protein sequence ID" value="KAL0271076.1"/>
    <property type="molecule type" value="Genomic_DNA"/>
</dbReference>
<dbReference type="AlphaFoldDB" id="A0AAW2HNN5"/>